<evidence type="ECO:0000259" key="6">
    <source>
        <dbReference type="Pfam" id="PF01694"/>
    </source>
</evidence>
<evidence type="ECO:0000256" key="4">
    <source>
        <dbReference type="ARBA" id="ARBA00023136"/>
    </source>
</evidence>
<evidence type="ECO:0000256" key="3">
    <source>
        <dbReference type="ARBA" id="ARBA00022989"/>
    </source>
</evidence>
<dbReference type="PANTHER" id="PTHR43066">
    <property type="entry name" value="RHOMBOID-RELATED PROTEIN"/>
    <property type="match status" value="1"/>
</dbReference>
<feature type="transmembrane region" description="Helical" evidence="5">
    <location>
        <begin position="21"/>
        <end position="38"/>
    </location>
</feature>
<evidence type="ECO:0000256" key="2">
    <source>
        <dbReference type="ARBA" id="ARBA00022692"/>
    </source>
</evidence>
<dbReference type="InterPro" id="IPR035952">
    <property type="entry name" value="Rhomboid-like_sf"/>
</dbReference>
<protein>
    <submittedName>
        <fullName evidence="7">Membrane associated rhomboid family serine protease</fullName>
    </submittedName>
</protein>
<feature type="transmembrane region" description="Helical" evidence="5">
    <location>
        <begin position="98"/>
        <end position="116"/>
    </location>
</feature>
<keyword evidence="2 5" id="KW-0812">Transmembrane</keyword>
<proteinExistence type="predicted"/>
<evidence type="ECO:0000256" key="5">
    <source>
        <dbReference type="SAM" id="Phobius"/>
    </source>
</evidence>
<dbReference type="SUPFAM" id="SSF144091">
    <property type="entry name" value="Rhomboid-like"/>
    <property type="match status" value="1"/>
</dbReference>
<keyword evidence="4 5" id="KW-0472">Membrane</keyword>
<dbReference type="GO" id="GO:0006508">
    <property type="term" value="P:proteolysis"/>
    <property type="evidence" value="ECO:0007669"/>
    <property type="project" value="UniProtKB-KW"/>
</dbReference>
<feature type="transmembrane region" description="Helical" evidence="5">
    <location>
        <begin position="172"/>
        <end position="192"/>
    </location>
</feature>
<sequence length="204" mass="21509">MTAPPSGRAPARVLPPAPKRAAAIMIVFTAALYLFEAIDHASGSLVEGAGAIYPRDTSGLTGILTAPLVHGDWAHLVANTVPFLLFGFLAMSGGLGQWFAATATIWVISGIGVWLISPAPVIGASGIVFGWFLFLLARGFYARNGRQIVLALVLFLFYGSLLWGVLPSDPRVSWQAHLFGAIGGLVAASWVAKADRRATPTLRA</sequence>
<keyword evidence="7" id="KW-0378">Hydrolase</keyword>
<name>A0ABS4W2W9_9PSEU</name>
<evidence type="ECO:0000313" key="7">
    <source>
        <dbReference type="EMBL" id="MBP2370560.1"/>
    </source>
</evidence>
<comment type="caution">
    <text evidence="7">The sequence shown here is derived from an EMBL/GenBank/DDBJ whole genome shotgun (WGS) entry which is preliminary data.</text>
</comment>
<dbReference type="Gene3D" id="1.20.1540.10">
    <property type="entry name" value="Rhomboid-like"/>
    <property type="match status" value="1"/>
</dbReference>
<evidence type="ECO:0000313" key="8">
    <source>
        <dbReference type="Proteomes" id="UP001519295"/>
    </source>
</evidence>
<organism evidence="7 8">
    <name type="scientific">Pseudonocardia parietis</name>
    <dbReference type="NCBI Taxonomy" id="570936"/>
    <lineage>
        <taxon>Bacteria</taxon>
        <taxon>Bacillati</taxon>
        <taxon>Actinomycetota</taxon>
        <taxon>Actinomycetes</taxon>
        <taxon>Pseudonocardiales</taxon>
        <taxon>Pseudonocardiaceae</taxon>
        <taxon>Pseudonocardia</taxon>
    </lineage>
</organism>
<keyword evidence="3 5" id="KW-1133">Transmembrane helix</keyword>
<reference evidence="7 8" key="1">
    <citation type="submission" date="2021-03" db="EMBL/GenBank/DDBJ databases">
        <title>Sequencing the genomes of 1000 actinobacteria strains.</title>
        <authorList>
            <person name="Klenk H.-P."/>
        </authorList>
    </citation>
    <scope>NUCLEOTIDE SEQUENCE [LARGE SCALE GENOMIC DNA]</scope>
    <source>
        <strain evidence="7 8">DSM 45256</strain>
    </source>
</reference>
<dbReference type="InterPro" id="IPR022764">
    <property type="entry name" value="Peptidase_S54_rhomboid_dom"/>
</dbReference>
<dbReference type="EMBL" id="JAGINU010000001">
    <property type="protein sequence ID" value="MBP2370560.1"/>
    <property type="molecule type" value="Genomic_DNA"/>
</dbReference>
<feature type="transmembrane region" description="Helical" evidence="5">
    <location>
        <begin position="73"/>
        <end position="91"/>
    </location>
</feature>
<feature type="transmembrane region" description="Helical" evidence="5">
    <location>
        <begin position="122"/>
        <end position="141"/>
    </location>
</feature>
<keyword evidence="7" id="KW-0645">Protease</keyword>
<gene>
    <name evidence="7" type="ORF">JOF36_006256</name>
</gene>
<feature type="domain" description="Peptidase S54 rhomboid" evidence="6">
    <location>
        <begin position="60"/>
        <end position="189"/>
    </location>
</feature>
<feature type="transmembrane region" description="Helical" evidence="5">
    <location>
        <begin position="148"/>
        <end position="166"/>
    </location>
</feature>
<dbReference type="RefSeq" id="WP_210033942.1">
    <property type="nucleotide sequence ID" value="NZ_JAGINU010000001.1"/>
</dbReference>
<dbReference type="Pfam" id="PF01694">
    <property type="entry name" value="Rhomboid"/>
    <property type="match status" value="1"/>
</dbReference>
<comment type="subcellular location">
    <subcellularLocation>
        <location evidence="1">Membrane</location>
        <topology evidence="1">Multi-pass membrane protein</topology>
    </subcellularLocation>
</comment>
<dbReference type="GO" id="GO:0008233">
    <property type="term" value="F:peptidase activity"/>
    <property type="evidence" value="ECO:0007669"/>
    <property type="project" value="UniProtKB-KW"/>
</dbReference>
<accession>A0ABS4W2W9</accession>
<dbReference type="Proteomes" id="UP001519295">
    <property type="component" value="Unassembled WGS sequence"/>
</dbReference>
<evidence type="ECO:0000256" key="1">
    <source>
        <dbReference type="ARBA" id="ARBA00004141"/>
    </source>
</evidence>
<keyword evidence="8" id="KW-1185">Reference proteome</keyword>